<name>A0ABT5YYA5_9ACTN</name>
<feature type="domain" description="SCP" evidence="2">
    <location>
        <begin position="147"/>
        <end position="277"/>
    </location>
</feature>
<dbReference type="Proteomes" id="UP001220022">
    <property type="component" value="Unassembled WGS sequence"/>
</dbReference>
<dbReference type="CDD" id="cd05379">
    <property type="entry name" value="CAP_bacterial"/>
    <property type="match status" value="1"/>
</dbReference>
<protein>
    <submittedName>
        <fullName evidence="3">CAP domain-containing protein</fullName>
    </submittedName>
</protein>
<feature type="compositionally biased region" description="Basic and acidic residues" evidence="1">
    <location>
        <begin position="53"/>
        <end position="71"/>
    </location>
</feature>
<dbReference type="SUPFAM" id="SSF55797">
    <property type="entry name" value="PR-1-like"/>
    <property type="match status" value="1"/>
</dbReference>
<evidence type="ECO:0000259" key="2">
    <source>
        <dbReference type="Pfam" id="PF00188"/>
    </source>
</evidence>
<comment type="caution">
    <text evidence="3">The sequence shown here is derived from an EMBL/GenBank/DDBJ whole genome shotgun (WGS) entry which is preliminary data.</text>
</comment>
<gene>
    <name evidence="3" type="ORF">P2L57_12805</name>
</gene>
<dbReference type="Pfam" id="PF00188">
    <property type="entry name" value="CAP"/>
    <property type="match status" value="1"/>
</dbReference>
<dbReference type="InterPro" id="IPR014044">
    <property type="entry name" value="CAP_dom"/>
</dbReference>
<organism evidence="3 4">
    <name type="scientific">Streptantibioticus ferralitis</name>
    <dbReference type="NCBI Taxonomy" id="236510"/>
    <lineage>
        <taxon>Bacteria</taxon>
        <taxon>Bacillati</taxon>
        <taxon>Actinomycetota</taxon>
        <taxon>Actinomycetes</taxon>
        <taxon>Kitasatosporales</taxon>
        <taxon>Streptomycetaceae</taxon>
        <taxon>Streptantibioticus</taxon>
    </lineage>
</organism>
<dbReference type="EMBL" id="JARHTQ010000007">
    <property type="protein sequence ID" value="MDF2256579.1"/>
    <property type="molecule type" value="Genomic_DNA"/>
</dbReference>
<dbReference type="InterPro" id="IPR035940">
    <property type="entry name" value="CAP_sf"/>
</dbReference>
<evidence type="ECO:0000256" key="1">
    <source>
        <dbReference type="SAM" id="MobiDB-lite"/>
    </source>
</evidence>
<proteinExistence type="predicted"/>
<evidence type="ECO:0000313" key="4">
    <source>
        <dbReference type="Proteomes" id="UP001220022"/>
    </source>
</evidence>
<accession>A0ABT5YYA5</accession>
<dbReference type="Gene3D" id="3.40.33.10">
    <property type="entry name" value="CAP"/>
    <property type="match status" value="1"/>
</dbReference>
<feature type="compositionally biased region" description="Low complexity" evidence="1">
    <location>
        <begin position="83"/>
        <end position="119"/>
    </location>
</feature>
<feature type="compositionally biased region" description="Low complexity" evidence="1">
    <location>
        <begin position="127"/>
        <end position="136"/>
    </location>
</feature>
<feature type="region of interest" description="Disordered" evidence="1">
    <location>
        <begin position="39"/>
        <end position="137"/>
    </location>
</feature>
<reference evidence="3 4" key="1">
    <citation type="submission" date="2023-03" db="EMBL/GenBank/DDBJ databases">
        <title>Draft genome sequence of type strain Streptomyces ferralitis JCM 14344.</title>
        <authorList>
            <person name="Klaysubun C."/>
            <person name="Duangmal K."/>
        </authorList>
    </citation>
    <scope>NUCLEOTIDE SEQUENCE [LARGE SCALE GENOMIC DNA]</scope>
    <source>
        <strain evidence="3 4">JCM 14344</strain>
    </source>
</reference>
<dbReference type="RefSeq" id="WP_275813025.1">
    <property type="nucleotide sequence ID" value="NZ_BAAANM010000001.1"/>
</dbReference>
<dbReference type="PANTHER" id="PTHR31157">
    <property type="entry name" value="SCP DOMAIN-CONTAINING PROTEIN"/>
    <property type="match status" value="1"/>
</dbReference>
<feature type="compositionally biased region" description="Basic residues" evidence="1">
    <location>
        <begin position="72"/>
        <end position="82"/>
    </location>
</feature>
<evidence type="ECO:0000313" key="3">
    <source>
        <dbReference type="EMBL" id="MDF2256579.1"/>
    </source>
</evidence>
<keyword evidence="4" id="KW-1185">Reference proteome</keyword>
<sequence length="279" mass="28657">MLIPGSGRHRRPHQSSARRLAATGIAGAGLMLPLVGASGATAAPSGHQSATHDQWHPQRERHVHHEHEHQWHHGTHHAHHAATPRPVTSPAGSATPKPSTAPSRSASPTPSATPSHSAPATPPPAPVTSSTPTAPTGENADAVQQVLALINKARAAQGLPAYTITAGLTRSAGAHNQVMAGGCGLSHQCSGEASLGDRETAAGVQWNSAGENIGEGGPVSTGSQDIASMAVSLTQGMLDEKPPNDGHRQNILSSSFTHIGIAVHRDAQGTVWLTQDFSN</sequence>
<dbReference type="PANTHER" id="PTHR31157:SF1">
    <property type="entry name" value="SCP DOMAIN-CONTAINING PROTEIN"/>
    <property type="match status" value="1"/>
</dbReference>